<reference evidence="5 6" key="1">
    <citation type="submission" date="2017-09" db="EMBL/GenBank/DDBJ databases">
        <title>Depth-based differentiation of microbial function through sediment-hosted aquifers and enrichment of novel symbionts in the deep terrestrial subsurface.</title>
        <authorList>
            <person name="Probst A.J."/>
            <person name="Ladd B."/>
            <person name="Jarett J.K."/>
            <person name="Geller-Mcgrath D.E."/>
            <person name="Sieber C.M."/>
            <person name="Emerson J.B."/>
            <person name="Anantharaman K."/>
            <person name="Thomas B.C."/>
            <person name="Malmstrom R."/>
            <person name="Stieglmeier M."/>
            <person name="Klingl A."/>
            <person name="Woyke T."/>
            <person name="Ryan C.M."/>
            <person name="Banfield J.F."/>
        </authorList>
    </citation>
    <scope>NUCLEOTIDE SEQUENCE [LARGE SCALE GENOMIC DNA]</scope>
    <source>
        <strain evidence="5">CG10_big_fil_rev_8_21_14_0_10_46_23</strain>
    </source>
</reference>
<gene>
    <name evidence="3 5" type="primary">rpsP</name>
    <name evidence="5" type="ORF">COV31_02375</name>
</gene>
<dbReference type="GO" id="GO:0015935">
    <property type="term" value="C:small ribosomal subunit"/>
    <property type="evidence" value="ECO:0007669"/>
    <property type="project" value="TreeGrafter"/>
</dbReference>
<dbReference type="GO" id="GO:0006412">
    <property type="term" value="P:translation"/>
    <property type="evidence" value="ECO:0007669"/>
    <property type="project" value="UniProtKB-UniRule"/>
</dbReference>
<evidence type="ECO:0000313" key="5">
    <source>
        <dbReference type="EMBL" id="PIR41230.1"/>
    </source>
</evidence>
<dbReference type="AlphaFoldDB" id="A0A2H0R444"/>
<dbReference type="PANTHER" id="PTHR12919">
    <property type="entry name" value="30S RIBOSOMAL PROTEIN S16"/>
    <property type="match status" value="1"/>
</dbReference>
<sequence>MLKMRLQRTGRRGKAYFRLVVTEHTTRPGGRYLELLGSYDPHGKELRAKEDRIKYWAGKGAKFSPTLNNLLINKGVIQGEKVKSWRARPSRKSPVAEPEKPITASASQPVAPQEEAQAESVPDDSSTLGEPKDEPSELKSATPADNSTVDSD</sequence>
<dbReference type="Pfam" id="PF00886">
    <property type="entry name" value="Ribosomal_S16"/>
    <property type="match status" value="1"/>
</dbReference>
<dbReference type="HAMAP" id="MF_00385">
    <property type="entry name" value="Ribosomal_bS16"/>
    <property type="match status" value="1"/>
</dbReference>
<organism evidence="5 6">
    <name type="scientific">Candidatus Yanofskybacteria bacterium CG10_big_fil_rev_8_21_14_0_10_46_23</name>
    <dbReference type="NCBI Taxonomy" id="1975098"/>
    <lineage>
        <taxon>Bacteria</taxon>
        <taxon>Candidatus Yanofskyibacteriota</taxon>
    </lineage>
</organism>
<proteinExistence type="inferred from homology"/>
<dbReference type="GO" id="GO:0005737">
    <property type="term" value="C:cytoplasm"/>
    <property type="evidence" value="ECO:0007669"/>
    <property type="project" value="UniProtKB-ARBA"/>
</dbReference>
<accession>A0A2H0R444</accession>
<keyword evidence="2 3" id="KW-0687">Ribonucleoprotein</keyword>
<dbReference type="NCBIfam" id="TIGR00002">
    <property type="entry name" value="S16"/>
    <property type="match status" value="1"/>
</dbReference>
<evidence type="ECO:0000256" key="4">
    <source>
        <dbReference type="SAM" id="MobiDB-lite"/>
    </source>
</evidence>
<dbReference type="GO" id="GO:0003735">
    <property type="term" value="F:structural constituent of ribosome"/>
    <property type="evidence" value="ECO:0007669"/>
    <property type="project" value="InterPro"/>
</dbReference>
<evidence type="ECO:0000256" key="2">
    <source>
        <dbReference type="ARBA" id="ARBA00023274"/>
    </source>
</evidence>
<comment type="caution">
    <text evidence="5">The sequence shown here is derived from an EMBL/GenBank/DDBJ whole genome shotgun (WGS) entry which is preliminary data.</text>
</comment>
<name>A0A2H0R444_9BACT</name>
<feature type="region of interest" description="Disordered" evidence="4">
    <location>
        <begin position="81"/>
        <end position="152"/>
    </location>
</feature>
<comment type="similarity">
    <text evidence="3">Belongs to the bacterial ribosomal protein bS16 family.</text>
</comment>
<evidence type="ECO:0000256" key="1">
    <source>
        <dbReference type="ARBA" id="ARBA00022980"/>
    </source>
</evidence>
<dbReference type="InterPro" id="IPR000307">
    <property type="entry name" value="Ribosomal_bS16"/>
</dbReference>
<evidence type="ECO:0000256" key="3">
    <source>
        <dbReference type="HAMAP-Rule" id="MF_00385"/>
    </source>
</evidence>
<keyword evidence="1 3" id="KW-0689">Ribosomal protein</keyword>
<dbReference type="PANTHER" id="PTHR12919:SF20">
    <property type="entry name" value="SMALL RIBOSOMAL SUBUNIT PROTEIN BS16M"/>
    <property type="match status" value="1"/>
</dbReference>
<protein>
    <recommendedName>
        <fullName evidence="3">Small ribosomal subunit protein bS16</fullName>
    </recommendedName>
</protein>
<dbReference type="Gene3D" id="3.30.1320.10">
    <property type="match status" value="1"/>
</dbReference>
<feature type="compositionally biased region" description="Polar residues" evidence="4">
    <location>
        <begin position="143"/>
        <end position="152"/>
    </location>
</feature>
<dbReference type="InterPro" id="IPR023803">
    <property type="entry name" value="Ribosomal_bS16_dom_sf"/>
</dbReference>
<dbReference type="SUPFAM" id="SSF54565">
    <property type="entry name" value="Ribosomal protein S16"/>
    <property type="match status" value="1"/>
</dbReference>
<dbReference type="EMBL" id="PCXO01000010">
    <property type="protein sequence ID" value="PIR41230.1"/>
    <property type="molecule type" value="Genomic_DNA"/>
</dbReference>
<evidence type="ECO:0000313" key="6">
    <source>
        <dbReference type="Proteomes" id="UP000230232"/>
    </source>
</evidence>
<dbReference type="Proteomes" id="UP000230232">
    <property type="component" value="Unassembled WGS sequence"/>
</dbReference>